<dbReference type="EMBL" id="PTJA01000011">
    <property type="protein sequence ID" value="PPK79091.1"/>
    <property type="molecule type" value="Genomic_DNA"/>
</dbReference>
<dbReference type="Proteomes" id="UP000237749">
    <property type="component" value="Unassembled WGS sequence"/>
</dbReference>
<dbReference type="InterPro" id="IPR001670">
    <property type="entry name" value="ADH_Fe/GldA"/>
</dbReference>
<evidence type="ECO:0000313" key="7">
    <source>
        <dbReference type="Proteomes" id="UP000237749"/>
    </source>
</evidence>
<proteinExistence type="predicted"/>
<evidence type="ECO:0000259" key="5">
    <source>
        <dbReference type="Pfam" id="PF00465"/>
    </source>
</evidence>
<keyword evidence="2" id="KW-0560">Oxidoreductase</keyword>
<name>A0A2S6HNN4_9FIRM</name>
<dbReference type="PANTHER" id="PTHR43616">
    <property type="entry name" value="GLYCEROL DEHYDROGENASE"/>
    <property type="match status" value="1"/>
</dbReference>
<dbReference type="PANTHER" id="PTHR43616:SF3">
    <property type="entry name" value="HYDROXYCARBOXYLATE DEHYDROGENASE A"/>
    <property type="match status" value="1"/>
</dbReference>
<dbReference type="Pfam" id="PF00465">
    <property type="entry name" value="Fe-ADH"/>
    <property type="match status" value="1"/>
</dbReference>
<feature type="binding site" evidence="4">
    <location>
        <begin position="93"/>
        <end position="97"/>
    </location>
    <ligand>
        <name>NAD(+)</name>
        <dbReference type="ChEBI" id="CHEBI:57540"/>
    </ligand>
</feature>
<dbReference type="InterPro" id="IPR016205">
    <property type="entry name" value="Glycerol_DH"/>
</dbReference>
<comment type="cofactor">
    <cofactor evidence="3">
        <name>Zn(2+)</name>
        <dbReference type="ChEBI" id="CHEBI:29105"/>
    </cofactor>
    <text evidence="3">Binds 1 zinc ion per subunit.</text>
</comment>
<dbReference type="OrthoDB" id="9763580at2"/>
<dbReference type="SUPFAM" id="SSF56796">
    <property type="entry name" value="Dehydroquinate synthase-like"/>
    <property type="match status" value="1"/>
</dbReference>
<reference evidence="6 7" key="1">
    <citation type="submission" date="2018-02" db="EMBL/GenBank/DDBJ databases">
        <title>Genomic Encyclopedia of Archaeal and Bacterial Type Strains, Phase II (KMG-II): from individual species to whole genera.</title>
        <authorList>
            <person name="Goeker M."/>
        </authorList>
    </citation>
    <scope>NUCLEOTIDE SEQUENCE [LARGE SCALE GENOMIC DNA]</scope>
    <source>
        <strain evidence="6 7">DSM 3808</strain>
    </source>
</reference>
<dbReference type="Gene3D" id="3.40.50.1970">
    <property type="match status" value="1"/>
</dbReference>
<feature type="domain" description="Alcohol dehydrogenase iron-type/glycerol dehydrogenase GldA" evidence="5">
    <location>
        <begin position="7"/>
        <end position="153"/>
    </location>
</feature>
<keyword evidence="7" id="KW-1185">Reference proteome</keyword>
<evidence type="ECO:0000256" key="2">
    <source>
        <dbReference type="ARBA" id="ARBA00023002"/>
    </source>
</evidence>
<dbReference type="GO" id="GO:0016614">
    <property type="term" value="F:oxidoreductase activity, acting on CH-OH group of donors"/>
    <property type="evidence" value="ECO:0007669"/>
    <property type="project" value="InterPro"/>
</dbReference>
<evidence type="ECO:0000256" key="1">
    <source>
        <dbReference type="ARBA" id="ARBA00022723"/>
    </source>
</evidence>
<gene>
    <name evidence="6" type="ORF">BXY41_11127</name>
</gene>
<feature type="binding site" evidence="4">
    <location>
        <position position="126"/>
    </location>
    <ligand>
        <name>NAD(+)</name>
        <dbReference type="ChEBI" id="CHEBI:57540"/>
    </ligand>
</feature>
<organism evidence="6 7">
    <name type="scientific">Lacrimispora xylanisolvens</name>
    <dbReference type="NCBI Taxonomy" id="384636"/>
    <lineage>
        <taxon>Bacteria</taxon>
        <taxon>Bacillati</taxon>
        <taxon>Bacillota</taxon>
        <taxon>Clostridia</taxon>
        <taxon>Lachnospirales</taxon>
        <taxon>Lachnospiraceae</taxon>
        <taxon>Lacrimispora</taxon>
    </lineage>
</organism>
<evidence type="ECO:0000256" key="3">
    <source>
        <dbReference type="PIRSR" id="PIRSR000112-1"/>
    </source>
</evidence>
<feature type="binding site" evidence="3">
    <location>
        <position position="253"/>
    </location>
    <ligand>
        <name>glycerol</name>
        <dbReference type="ChEBI" id="CHEBI:17754"/>
    </ligand>
</feature>
<dbReference type="CDD" id="cd08550">
    <property type="entry name" value="GlyDH-like"/>
    <property type="match status" value="1"/>
</dbReference>
<keyword evidence="4" id="KW-0520">NAD</keyword>
<dbReference type="AlphaFoldDB" id="A0A2S6HNN4"/>
<dbReference type="GO" id="GO:0046872">
    <property type="term" value="F:metal ion binding"/>
    <property type="evidence" value="ECO:0007669"/>
    <property type="project" value="UniProtKB-KW"/>
</dbReference>
<dbReference type="Gene3D" id="1.20.1090.10">
    <property type="entry name" value="Dehydroquinate synthase-like - alpha domain"/>
    <property type="match status" value="1"/>
</dbReference>
<feature type="binding site" evidence="3">
    <location>
        <position position="170"/>
    </location>
    <ligand>
        <name>glycerol</name>
        <dbReference type="ChEBI" id="CHEBI:17754"/>
    </ligand>
</feature>
<evidence type="ECO:0000256" key="4">
    <source>
        <dbReference type="PIRSR" id="PIRSR000112-3"/>
    </source>
</evidence>
<dbReference type="RefSeq" id="WP_104438386.1">
    <property type="nucleotide sequence ID" value="NZ_PTJA01000011.1"/>
</dbReference>
<keyword evidence="1 3" id="KW-0479">Metal-binding</keyword>
<keyword evidence="3" id="KW-0862">Zinc</keyword>
<accession>A0A2S6HNN4</accession>
<feature type="binding site" evidence="3">
    <location>
        <position position="270"/>
    </location>
    <ligand>
        <name>glycerol</name>
        <dbReference type="ChEBI" id="CHEBI:17754"/>
    </ligand>
</feature>
<protein>
    <submittedName>
        <fullName evidence="6">Glycerol dehydrogenase</fullName>
    </submittedName>
</protein>
<dbReference type="PIRSF" id="PIRSF000112">
    <property type="entry name" value="Glycerol_dehydrogenase"/>
    <property type="match status" value="1"/>
</dbReference>
<feature type="binding site" evidence="4">
    <location>
        <position position="130"/>
    </location>
    <ligand>
        <name>NAD(+)</name>
        <dbReference type="ChEBI" id="CHEBI:57540"/>
    </ligand>
</feature>
<comment type="caution">
    <text evidence="6">The sequence shown here is derived from an EMBL/GenBank/DDBJ whole genome shotgun (WGS) entry which is preliminary data.</text>
</comment>
<sequence length="370" mass="40985">MLQIKTPDIYISEPGAIEFLGSYVSEYGKQALIIWSKTAREVTKEAVTESLESQSIELTEYLFEGYPTLEKAGELAELAKENDITVFIAIGGGKVMDVTKAAGDLANIPVVSVPTIAATCAAWAALSVLYTDEGNFDQFWRNNHSPKAVIADTNILAGAPSRYLRAGIVDTLAKWYETTVSYDSKILDFSYINSINTARLAFEFLKEYGTVVIKNAEENIIDEYTVKTVDAIIFLAGNVGSYVGEKAFSGFAHPFYHSSRIIKETRDTLHGELVAFGLIMQAILERKSEAEIAEIVSRFQELKVAFTLEEIGISEQTEEKLQIISDRIYELFGGIRILADYEDERALIEAAYQADGYVKKYGREGAYANG</sequence>
<evidence type="ECO:0000313" key="6">
    <source>
        <dbReference type="EMBL" id="PPK79091.1"/>
    </source>
</evidence>